<gene>
    <name evidence="2" type="ORF">E2C01_028148</name>
</gene>
<evidence type="ECO:0000313" key="2">
    <source>
        <dbReference type="EMBL" id="MPC34747.1"/>
    </source>
</evidence>
<keyword evidence="3" id="KW-1185">Reference proteome</keyword>
<evidence type="ECO:0000256" key="1">
    <source>
        <dbReference type="SAM" id="MobiDB-lite"/>
    </source>
</evidence>
<dbReference type="EMBL" id="VSRR010003119">
    <property type="protein sequence ID" value="MPC34747.1"/>
    <property type="molecule type" value="Genomic_DNA"/>
</dbReference>
<evidence type="ECO:0000313" key="3">
    <source>
        <dbReference type="Proteomes" id="UP000324222"/>
    </source>
</evidence>
<dbReference type="Proteomes" id="UP000324222">
    <property type="component" value="Unassembled WGS sequence"/>
</dbReference>
<sequence>MYTRKSTSPRLSPPVQRDFPDEQNGQVDCVSQSAEEEGWRSISSLPLALHTTLWTYTALEWKPYGYHLTQPLKTHRLVPDSALREFEQWVVHHQWTEVLEVKDVHTKWHSFVTTTREAFHRYFKAKSVTMHLSDAPWMTPRTKRLIR</sequence>
<feature type="region of interest" description="Disordered" evidence="1">
    <location>
        <begin position="1"/>
        <end position="25"/>
    </location>
</feature>
<feature type="compositionally biased region" description="Polar residues" evidence="1">
    <location>
        <begin position="1"/>
        <end position="10"/>
    </location>
</feature>
<dbReference type="AlphaFoldDB" id="A0A5B7EN97"/>
<proteinExistence type="predicted"/>
<protein>
    <submittedName>
        <fullName evidence="2">Uncharacterized protein</fullName>
    </submittedName>
</protein>
<name>A0A5B7EN97_PORTR</name>
<comment type="caution">
    <text evidence="2">The sequence shown here is derived from an EMBL/GenBank/DDBJ whole genome shotgun (WGS) entry which is preliminary data.</text>
</comment>
<reference evidence="2 3" key="1">
    <citation type="submission" date="2019-05" db="EMBL/GenBank/DDBJ databases">
        <title>Another draft genome of Portunus trituberculatus and its Hox gene families provides insights of decapod evolution.</title>
        <authorList>
            <person name="Jeong J.-H."/>
            <person name="Song I."/>
            <person name="Kim S."/>
            <person name="Choi T."/>
            <person name="Kim D."/>
            <person name="Ryu S."/>
            <person name="Kim W."/>
        </authorList>
    </citation>
    <scope>NUCLEOTIDE SEQUENCE [LARGE SCALE GENOMIC DNA]</scope>
    <source>
        <tissue evidence="2">Muscle</tissue>
    </source>
</reference>
<accession>A0A5B7EN97</accession>
<organism evidence="2 3">
    <name type="scientific">Portunus trituberculatus</name>
    <name type="common">Swimming crab</name>
    <name type="synonym">Neptunus trituberculatus</name>
    <dbReference type="NCBI Taxonomy" id="210409"/>
    <lineage>
        <taxon>Eukaryota</taxon>
        <taxon>Metazoa</taxon>
        <taxon>Ecdysozoa</taxon>
        <taxon>Arthropoda</taxon>
        <taxon>Crustacea</taxon>
        <taxon>Multicrustacea</taxon>
        <taxon>Malacostraca</taxon>
        <taxon>Eumalacostraca</taxon>
        <taxon>Eucarida</taxon>
        <taxon>Decapoda</taxon>
        <taxon>Pleocyemata</taxon>
        <taxon>Brachyura</taxon>
        <taxon>Eubrachyura</taxon>
        <taxon>Portunoidea</taxon>
        <taxon>Portunidae</taxon>
        <taxon>Portuninae</taxon>
        <taxon>Portunus</taxon>
    </lineage>
</organism>